<evidence type="ECO:0000259" key="3">
    <source>
        <dbReference type="PROSITE" id="PS50903"/>
    </source>
</evidence>
<dbReference type="EMBL" id="CP045121">
    <property type="protein sequence ID" value="QIN77614.1"/>
    <property type="molecule type" value="Genomic_DNA"/>
</dbReference>
<dbReference type="PROSITE" id="PS50903">
    <property type="entry name" value="RUBREDOXIN_LIKE"/>
    <property type="match status" value="1"/>
</dbReference>
<dbReference type="KEGG" id="rmar:GBA65_02825"/>
<dbReference type="SUPFAM" id="SSF57802">
    <property type="entry name" value="Rubredoxin-like"/>
    <property type="match status" value="1"/>
</dbReference>
<dbReference type="Proteomes" id="UP000502706">
    <property type="component" value="Chromosome"/>
</dbReference>
<proteinExistence type="predicted"/>
<feature type="region of interest" description="Disordered" evidence="2">
    <location>
        <begin position="1"/>
        <end position="21"/>
    </location>
</feature>
<evidence type="ECO:0000313" key="4">
    <source>
        <dbReference type="EMBL" id="QIN77614.1"/>
    </source>
</evidence>
<comment type="cofactor">
    <cofactor evidence="1">
        <name>Fe(3+)</name>
        <dbReference type="ChEBI" id="CHEBI:29034"/>
    </cofactor>
</comment>
<dbReference type="GO" id="GO:0005506">
    <property type="term" value="F:iron ion binding"/>
    <property type="evidence" value="ECO:0007669"/>
    <property type="project" value="InterPro"/>
</dbReference>
<organism evidence="4 5">
    <name type="scientific">Rubrobacter marinus</name>
    <dbReference type="NCBI Taxonomy" id="2653852"/>
    <lineage>
        <taxon>Bacteria</taxon>
        <taxon>Bacillati</taxon>
        <taxon>Actinomycetota</taxon>
        <taxon>Rubrobacteria</taxon>
        <taxon>Rubrobacterales</taxon>
        <taxon>Rubrobacteraceae</taxon>
        <taxon>Rubrobacter</taxon>
    </lineage>
</organism>
<name>A0A6G8PTE7_9ACTN</name>
<evidence type="ECO:0000313" key="5">
    <source>
        <dbReference type="Proteomes" id="UP000502706"/>
    </source>
</evidence>
<reference evidence="4 5" key="1">
    <citation type="submission" date="2019-10" db="EMBL/GenBank/DDBJ databases">
        <title>Rubrobacter sp nov SCSIO 52915 isolated from a deep-sea sediment in the South China Sea.</title>
        <authorList>
            <person name="Chen R.W."/>
        </authorList>
    </citation>
    <scope>NUCLEOTIDE SEQUENCE [LARGE SCALE GENOMIC DNA]</scope>
    <source>
        <strain evidence="4 5">SCSIO 52915</strain>
    </source>
</reference>
<dbReference type="CDD" id="cd00350">
    <property type="entry name" value="rubredoxin_like"/>
    <property type="match status" value="1"/>
</dbReference>
<dbReference type="Gene3D" id="2.20.28.10">
    <property type="match status" value="1"/>
</dbReference>
<accession>A0A6G8PTE7</accession>
<dbReference type="InterPro" id="IPR048574">
    <property type="entry name" value="RUBY_RBDX"/>
</dbReference>
<evidence type="ECO:0000256" key="1">
    <source>
        <dbReference type="ARBA" id="ARBA00001965"/>
    </source>
</evidence>
<keyword evidence="5" id="KW-1185">Reference proteome</keyword>
<dbReference type="Pfam" id="PF21349">
    <property type="entry name" value="RUBY_RBDX"/>
    <property type="match status" value="1"/>
</dbReference>
<dbReference type="AlphaFoldDB" id="A0A6G8PTE7"/>
<sequence>MSEEPRGAGGEKPNPEAQGEADAINWACTNCGYRVEGKLPEKCPDCGASREDFDIVPVPGM</sequence>
<protein>
    <recommendedName>
        <fullName evidence="3">Rubredoxin-like domain-containing protein</fullName>
    </recommendedName>
</protein>
<gene>
    <name evidence="4" type="ORF">GBA65_02825</name>
</gene>
<evidence type="ECO:0000256" key="2">
    <source>
        <dbReference type="SAM" id="MobiDB-lite"/>
    </source>
</evidence>
<dbReference type="RefSeq" id="WP_166395295.1">
    <property type="nucleotide sequence ID" value="NZ_CP045121.1"/>
</dbReference>
<feature type="domain" description="Rubredoxin-like" evidence="3">
    <location>
        <begin position="23"/>
        <end position="56"/>
    </location>
</feature>
<dbReference type="InterPro" id="IPR024934">
    <property type="entry name" value="Rubredoxin-like_dom"/>
</dbReference>